<dbReference type="STRING" id="288004.AL038_16970"/>
<feature type="transmembrane region" description="Helical" evidence="4">
    <location>
        <begin position="100"/>
        <end position="125"/>
    </location>
</feature>
<evidence type="ECO:0000256" key="2">
    <source>
        <dbReference type="ARBA" id="ARBA00022989"/>
    </source>
</evidence>
<name>A0A2N9YDE9_9GAMM</name>
<protein>
    <submittedName>
        <fullName evidence="5">MFS transporter</fullName>
    </submittedName>
</protein>
<feature type="transmembrane region" description="Helical" evidence="4">
    <location>
        <begin position="206"/>
        <end position="226"/>
    </location>
</feature>
<dbReference type="RefSeq" id="WP_062154841.1">
    <property type="nucleotide sequence ID" value="NZ_CP012373.2"/>
</dbReference>
<evidence type="ECO:0000256" key="4">
    <source>
        <dbReference type="SAM" id="Phobius"/>
    </source>
</evidence>
<feature type="transmembrane region" description="Helical" evidence="4">
    <location>
        <begin position="298"/>
        <end position="321"/>
    </location>
</feature>
<gene>
    <name evidence="5" type="ORF">BLE401_07270</name>
</gene>
<feature type="transmembrane region" description="Helical" evidence="4">
    <location>
        <begin position="137"/>
        <end position="160"/>
    </location>
</feature>
<dbReference type="KEGG" id="blep:AL038_16970"/>
<dbReference type="InterPro" id="IPR011701">
    <property type="entry name" value="MFS"/>
</dbReference>
<keyword evidence="2 4" id="KW-1133">Transmembrane helix</keyword>
<dbReference type="Pfam" id="PF07690">
    <property type="entry name" value="MFS_1"/>
    <property type="match status" value="1"/>
</dbReference>
<feature type="transmembrane region" description="Helical" evidence="4">
    <location>
        <begin position="166"/>
        <end position="185"/>
    </location>
</feature>
<evidence type="ECO:0000256" key="3">
    <source>
        <dbReference type="ARBA" id="ARBA00023136"/>
    </source>
</evidence>
<organism evidence="5 6">
    <name type="scientific">Beggiatoa leptomitoformis</name>
    <dbReference type="NCBI Taxonomy" id="288004"/>
    <lineage>
        <taxon>Bacteria</taxon>
        <taxon>Pseudomonadati</taxon>
        <taxon>Pseudomonadota</taxon>
        <taxon>Gammaproteobacteria</taxon>
        <taxon>Thiotrichales</taxon>
        <taxon>Thiotrichaceae</taxon>
        <taxon>Beggiatoa</taxon>
    </lineage>
</organism>
<dbReference type="Proteomes" id="UP000234271">
    <property type="component" value="Chromosome"/>
</dbReference>
<feature type="transmembrane region" description="Helical" evidence="4">
    <location>
        <begin position="43"/>
        <end position="64"/>
    </location>
</feature>
<dbReference type="SUPFAM" id="SSF103473">
    <property type="entry name" value="MFS general substrate transporter"/>
    <property type="match status" value="1"/>
</dbReference>
<feature type="transmembrane region" description="Helical" evidence="4">
    <location>
        <begin position="76"/>
        <end position="94"/>
    </location>
</feature>
<feature type="transmembrane region" description="Helical" evidence="4">
    <location>
        <begin position="367"/>
        <end position="387"/>
    </location>
</feature>
<dbReference type="GO" id="GO:0022857">
    <property type="term" value="F:transmembrane transporter activity"/>
    <property type="evidence" value="ECO:0007669"/>
    <property type="project" value="InterPro"/>
</dbReference>
<dbReference type="InterPro" id="IPR036259">
    <property type="entry name" value="MFS_trans_sf"/>
</dbReference>
<keyword evidence="1 4" id="KW-0812">Transmembrane</keyword>
<evidence type="ECO:0000313" key="6">
    <source>
        <dbReference type="Proteomes" id="UP000234271"/>
    </source>
</evidence>
<dbReference type="AlphaFoldDB" id="A0A2N9YDE9"/>
<keyword evidence="3 4" id="KW-0472">Membrane</keyword>
<keyword evidence="6" id="KW-1185">Reference proteome</keyword>
<sequence>MPPIPYTAALYLAVIQFLFASTWTIYVIYLPQLLMQAGIDSQWLRWILLCDQLTFIFMDIGLGFAADKVQRAVGKLGGVILKFSLVSCVAFLAIPQGLSATGLLVLLFIWVISSSALRVPLLVLLGKYTAKPQLPMAIALQSVGLAVAGSIAPYLGMYLTTIDPRIPFFISSITLLLAISGLVYVEKWLQRQATTATSTPSPVLPVPPVMLFIIAYLCAGIGFQVHSAFNGTPQLLQFVSKAELPYLLPIFWIGFNLLIFPMGLLIKRLGVFPVLIGVSVLAAGCAFFATIATTLTQLLIAQFFMGGFWGSMFIAGITAALNLGKTGKEGMILGLWSSMLAMAAFLRIGLSLSGWQETTEIQTLLPLLPVVFWASVAGLLIIMLRIYRQPAR</sequence>
<evidence type="ECO:0000256" key="1">
    <source>
        <dbReference type="ARBA" id="ARBA00022692"/>
    </source>
</evidence>
<proteinExistence type="predicted"/>
<feature type="transmembrane region" description="Helical" evidence="4">
    <location>
        <begin position="333"/>
        <end position="355"/>
    </location>
</feature>
<dbReference type="OrthoDB" id="4701669at2"/>
<dbReference type="Gene3D" id="1.20.1250.20">
    <property type="entry name" value="MFS general substrate transporter like domains"/>
    <property type="match status" value="2"/>
</dbReference>
<feature type="transmembrane region" description="Helical" evidence="4">
    <location>
        <begin position="272"/>
        <end position="292"/>
    </location>
</feature>
<feature type="transmembrane region" description="Helical" evidence="4">
    <location>
        <begin position="246"/>
        <end position="265"/>
    </location>
</feature>
<accession>A0A2N9YDE9</accession>
<evidence type="ECO:0000313" key="5">
    <source>
        <dbReference type="EMBL" id="AUI68523.1"/>
    </source>
</evidence>
<feature type="transmembrane region" description="Helical" evidence="4">
    <location>
        <begin position="9"/>
        <end position="31"/>
    </location>
</feature>
<reference evidence="6" key="1">
    <citation type="submission" date="2016-12" db="EMBL/GenBank/DDBJ databases">
        <title>Complete Genome Sequence of Beggiatoa leptomitiformis D-401.</title>
        <authorList>
            <person name="Fomenkov A."/>
            <person name="Vincze T."/>
            <person name="Grabovich M."/>
            <person name="Anton B.P."/>
            <person name="Dubinina G."/>
            <person name="Orlova M."/>
            <person name="Belousova E."/>
            <person name="Roberts R.J."/>
        </authorList>
    </citation>
    <scope>NUCLEOTIDE SEQUENCE [LARGE SCALE GENOMIC DNA]</scope>
    <source>
        <strain evidence="6">D-401</strain>
    </source>
</reference>
<dbReference type="EMBL" id="CP018889">
    <property type="protein sequence ID" value="AUI68523.1"/>
    <property type="molecule type" value="Genomic_DNA"/>
</dbReference>